<keyword evidence="1" id="KW-0472">Membrane</keyword>
<organism evidence="2">
    <name type="scientific">Pontimicrobium sp. SW4</name>
    <dbReference type="NCBI Taxonomy" id="3153519"/>
    <lineage>
        <taxon>Bacteria</taxon>
        <taxon>Pseudomonadati</taxon>
        <taxon>Bacteroidota</taxon>
        <taxon>Flavobacteriia</taxon>
        <taxon>Flavobacteriales</taxon>
        <taxon>Flavobacteriaceae</taxon>
        <taxon>Pontimicrobium</taxon>
    </lineage>
</organism>
<proteinExistence type="predicted"/>
<feature type="transmembrane region" description="Helical" evidence="1">
    <location>
        <begin position="41"/>
        <end position="61"/>
    </location>
</feature>
<name>A0AAU7BWM9_9FLAO</name>
<sequence>MKKDRIEEVYGELEMFSKVPPKELWNEIETRLHPKKKKRRVLFLWGSAAAVLVMLLGYMAINLLEFNSKPIQKITDTELPENNDIINESNEKNTKIVKGVNIGDTNKDSLNIVTSQQQLTDRNGVLEKKEERKNSFYKKSIKDKEQNPNYNESYSQNILKKKIDKVANEDISDLQSKNKNVTNYDKEKLIASNDSISKMKDASLLGSSENLVAKNENTSDSINTNALASSKWLVEILGGLSNTVSKSSIQGTTVSTTSQENFVYAFKVGYSISDRLVVKSGIGKNILGQEINNIKYVSSDTSPLVGDYQSIVNNQTIIFLVSQEIVNDFSSHVGVISEGTFQQQFDYIQVPLEFSYNLINEQKYNVSLGVGGNLNFLTKNKTFLNNEQIGESLGVNHTIFGATLNSNISYKLAKEMILFLEPSYNYFDKPIDNNNNQIFNNTQLRVLFGLRYKL</sequence>
<protein>
    <recommendedName>
        <fullName evidence="3">Outer membrane protein beta-barrel domain-containing protein</fullName>
    </recommendedName>
</protein>
<keyword evidence="1" id="KW-1133">Transmembrane helix</keyword>
<dbReference type="RefSeq" id="WP_347925720.1">
    <property type="nucleotide sequence ID" value="NZ_CP157199.1"/>
</dbReference>
<accession>A0AAU7BWM9</accession>
<evidence type="ECO:0000256" key="1">
    <source>
        <dbReference type="SAM" id="Phobius"/>
    </source>
</evidence>
<keyword evidence="1" id="KW-0812">Transmembrane</keyword>
<dbReference type="AlphaFoldDB" id="A0AAU7BWM9"/>
<gene>
    <name evidence="2" type="ORF">ABGB03_06090</name>
</gene>
<reference evidence="2" key="1">
    <citation type="submission" date="2024-05" db="EMBL/GenBank/DDBJ databases">
        <title>Pontimicrobium maritimus sp. nov., isolated form sea water.</title>
        <authorList>
            <person name="Muhammad N."/>
            <person name="Vuong T.Q."/>
            <person name="Han H.L."/>
            <person name="Kim S.-G."/>
        </authorList>
    </citation>
    <scope>NUCLEOTIDE SEQUENCE</scope>
    <source>
        <strain evidence="2">SW4</strain>
    </source>
</reference>
<evidence type="ECO:0008006" key="3">
    <source>
        <dbReference type="Google" id="ProtNLM"/>
    </source>
</evidence>
<evidence type="ECO:0000313" key="2">
    <source>
        <dbReference type="EMBL" id="XBG62473.1"/>
    </source>
</evidence>
<dbReference type="EMBL" id="CP157199">
    <property type="protein sequence ID" value="XBG62473.1"/>
    <property type="molecule type" value="Genomic_DNA"/>
</dbReference>